<name>A0A6B9V877_ARAHY</name>
<dbReference type="Proteomes" id="UP000464620">
    <property type="component" value="Chromosome B09"/>
</dbReference>
<keyword evidence="1" id="KW-0472">Membrane</keyword>
<protein>
    <submittedName>
        <fullName evidence="2">Putative calcium-binding protein</fullName>
    </submittedName>
</protein>
<dbReference type="EMBL" id="CP031001">
    <property type="protein sequence ID" value="QHN77599.1"/>
    <property type="molecule type" value="Genomic_DNA"/>
</dbReference>
<dbReference type="AlphaFoldDB" id="A0A6B9V877"/>
<proteinExistence type="predicted"/>
<gene>
    <name evidence="2" type="ORF">DS421_19g654100</name>
</gene>
<evidence type="ECO:0000256" key="1">
    <source>
        <dbReference type="SAM" id="Phobius"/>
    </source>
</evidence>
<feature type="transmembrane region" description="Helical" evidence="1">
    <location>
        <begin position="84"/>
        <end position="106"/>
    </location>
</feature>
<keyword evidence="1" id="KW-1133">Transmembrane helix</keyword>
<accession>A0A6B9V877</accession>
<organism evidence="2 3">
    <name type="scientific">Arachis hypogaea</name>
    <name type="common">Peanut</name>
    <dbReference type="NCBI Taxonomy" id="3818"/>
    <lineage>
        <taxon>Eukaryota</taxon>
        <taxon>Viridiplantae</taxon>
        <taxon>Streptophyta</taxon>
        <taxon>Embryophyta</taxon>
        <taxon>Tracheophyta</taxon>
        <taxon>Spermatophyta</taxon>
        <taxon>Magnoliopsida</taxon>
        <taxon>eudicotyledons</taxon>
        <taxon>Gunneridae</taxon>
        <taxon>Pentapetalae</taxon>
        <taxon>rosids</taxon>
        <taxon>fabids</taxon>
        <taxon>Fabales</taxon>
        <taxon>Fabaceae</taxon>
        <taxon>Papilionoideae</taxon>
        <taxon>50 kb inversion clade</taxon>
        <taxon>dalbergioids sensu lato</taxon>
        <taxon>Dalbergieae</taxon>
        <taxon>Pterocarpus clade</taxon>
        <taxon>Arachis</taxon>
    </lineage>
</organism>
<feature type="transmembrane region" description="Helical" evidence="1">
    <location>
        <begin position="40"/>
        <end position="63"/>
    </location>
</feature>
<reference evidence="2 3" key="1">
    <citation type="submission" date="2020-01" db="EMBL/GenBank/DDBJ databases">
        <title>Genome sequence of Arachis hypogaea, cultivar Shitouqi.</title>
        <authorList>
            <person name="Zhuang W."/>
            <person name="Chen H."/>
            <person name="Varshney R."/>
            <person name="Wang D."/>
            <person name="Ming R."/>
        </authorList>
    </citation>
    <scope>NUCLEOTIDE SEQUENCE [LARGE SCALE GENOMIC DNA]</scope>
    <source>
        <tissue evidence="2">Young leaf</tissue>
    </source>
</reference>
<keyword evidence="1" id="KW-0812">Transmembrane</keyword>
<evidence type="ECO:0000313" key="2">
    <source>
        <dbReference type="EMBL" id="QHN77599.1"/>
    </source>
</evidence>
<evidence type="ECO:0000313" key="3">
    <source>
        <dbReference type="Proteomes" id="UP000464620"/>
    </source>
</evidence>
<sequence>MSSSGTDPSKFCEETGLALRERELLDLIHHLLSSASNKTAIFAVVSAAISTAGTVTTAVSVAVESFWIREVDVGPDGKIRYEDFIARMLFPYCCFFFFIDPVFIPIPDNSANKRRFALSCP</sequence>